<dbReference type="RefSeq" id="WP_224604261.1">
    <property type="nucleotide sequence ID" value="NZ_JAIQXV010000001.1"/>
</dbReference>
<evidence type="ECO:0000313" key="1">
    <source>
        <dbReference type="EMBL" id="MFC6659453.1"/>
    </source>
</evidence>
<reference evidence="2" key="1">
    <citation type="journal article" date="2019" name="Int. J. Syst. Evol. Microbiol.">
        <title>The Global Catalogue of Microorganisms (GCM) 10K type strain sequencing project: providing services to taxonomists for standard genome sequencing and annotation.</title>
        <authorList>
            <consortium name="The Broad Institute Genomics Platform"/>
            <consortium name="The Broad Institute Genome Sequencing Center for Infectious Disease"/>
            <person name="Wu L."/>
            <person name="Ma J."/>
        </authorList>
    </citation>
    <scope>NUCLEOTIDE SEQUENCE [LARGE SCALE GENOMIC DNA]</scope>
    <source>
        <strain evidence="2">CCUG 63830</strain>
    </source>
</reference>
<protein>
    <submittedName>
        <fullName evidence="1">Uncharacterized protein</fullName>
    </submittedName>
</protein>
<accession>A0ABW1ZG57</accession>
<sequence>MPLTPKAFLVIVVTVWVVGVGLALQHNANKRLQERKAQEVALRAKIVPFEQDTALDFRDDSPYFKIKIEASETFEFIQEDIDRFYIYDRSRRINLRIGLHTVGSRGGHLESRNIIETKKVGKREIVIGRQRSRFFVNSSEILELGMPIVVECYGSVDNREQVLEIERACASVSVTRR</sequence>
<gene>
    <name evidence="1" type="ORF">ACFP90_02980</name>
</gene>
<comment type="caution">
    <text evidence="1">The sequence shown here is derived from an EMBL/GenBank/DDBJ whole genome shotgun (WGS) entry which is preliminary data.</text>
</comment>
<proteinExistence type="predicted"/>
<organism evidence="1 2">
    <name type="scientific">Deinococcus multiflagellatus</name>
    <dbReference type="NCBI Taxonomy" id="1656887"/>
    <lineage>
        <taxon>Bacteria</taxon>
        <taxon>Thermotogati</taxon>
        <taxon>Deinococcota</taxon>
        <taxon>Deinococci</taxon>
        <taxon>Deinococcales</taxon>
        <taxon>Deinococcaceae</taxon>
        <taxon>Deinococcus</taxon>
    </lineage>
</organism>
<name>A0ABW1ZG57_9DEIO</name>
<dbReference type="EMBL" id="JBHSWB010000001">
    <property type="protein sequence ID" value="MFC6659453.1"/>
    <property type="molecule type" value="Genomic_DNA"/>
</dbReference>
<dbReference type="Proteomes" id="UP001596317">
    <property type="component" value="Unassembled WGS sequence"/>
</dbReference>
<keyword evidence="2" id="KW-1185">Reference proteome</keyword>
<evidence type="ECO:0000313" key="2">
    <source>
        <dbReference type="Proteomes" id="UP001596317"/>
    </source>
</evidence>